<gene>
    <name evidence="17" type="ORF">GBAR_LOCUS16426</name>
</gene>
<reference evidence="17" key="1">
    <citation type="submission" date="2023-03" db="EMBL/GenBank/DDBJ databases">
        <authorList>
            <person name="Steffen K."/>
            <person name="Cardenas P."/>
        </authorList>
    </citation>
    <scope>NUCLEOTIDE SEQUENCE</scope>
</reference>
<dbReference type="AlphaFoldDB" id="A0AA35SF07"/>
<evidence type="ECO:0000256" key="9">
    <source>
        <dbReference type="ARBA" id="ARBA00017267"/>
    </source>
</evidence>
<dbReference type="InterPro" id="IPR001048">
    <property type="entry name" value="Asp/Glu/Uridylate_kinase"/>
</dbReference>
<dbReference type="Gene3D" id="3.90.79.10">
    <property type="entry name" value="Nucleoside Triphosphate Pyrophosphohydrolase"/>
    <property type="match status" value="1"/>
</dbReference>
<dbReference type="Pfam" id="PF00348">
    <property type="entry name" value="polyprenyl_synt"/>
    <property type="match status" value="1"/>
</dbReference>
<dbReference type="CDD" id="cd00685">
    <property type="entry name" value="Trans_IPPS_HT"/>
    <property type="match status" value="1"/>
</dbReference>
<evidence type="ECO:0000259" key="16">
    <source>
        <dbReference type="PROSITE" id="PS51462"/>
    </source>
</evidence>
<comment type="caution">
    <text evidence="17">The sequence shown here is derived from an EMBL/GenBank/DDBJ whole genome shotgun (WGS) entry which is preliminary data.</text>
</comment>
<keyword evidence="14" id="KW-0413">Isomerase</keyword>
<comment type="catalytic activity">
    <reaction evidence="1">
        <text>isopentenyl diphosphate = dimethylallyl diphosphate</text>
        <dbReference type="Rhea" id="RHEA:23284"/>
        <dbReference type="ChEBI" id="CHEBI:57623"/>
        <dbReference type="ChEBI" id="CHEBI:128769"/>
        <dbReference type="EC" id="5.3.3.2"/>
    </reaction>
</comment>
<evidence type="ECO:0000256" key="5">
    <source>
        <dbReference type="ARBA" id="ARBA00007579"/>
    </source>
</evidence>
<proteinExistence type="inferred from homology"/>
<dbReference type="CDD" id="cd04241">
    <property type="entry name" value="AAK_FomA-like"/>
    <property type="match status" value="1"/>
</dbReference>
<dbReference type="InterPro" id="IPR000086">
    <property type="entry name" value="NUDIX_hydrolase_dom"/>
</dbReference>
<comment type="similarity">
    <text evidence="6">Belongs to the isopentenyl phosphate kinase family.</text>
</comment>
<sequence>MQDDIMIILKMGGSIITDKGKPLTPRRKTIDGMADVLADLGEPLVIVHGGGSFGHHWSVKYDMHTRPERHDARGVATVKNSMVELNKIILDSLLRCGMSPYCLPPAGFVRGGRAAPAGIREAGDIAESGMTPVTYGDALWHGRGASYILSGDRIVGMMARTLKPRLCIFATDVDGLYRDPESESVIDVVDGQSFRTSDNGMDVTGGMARKVQEAMQISGMGHDVFFVNGHDPGRIADAVKRKKFRGTLFRGRLHRAFTALLFDADGRLVLARRSPTKMLWPGIWDGTFASHPRESETYVSSAERRMPEEMGAACKMDYLFKFEYHVPYMDVGSENEVCGTVIGLVDQNERFGVDAGEISEVATVSPGELLAGMREDAMMYCPWMLIALYLLPESDAGAREKYGSVLEEWSGPAMREQLAKSIRKHIPDGNWRLVSLYVAASHLIRNGGKRLRPYMVLKSCQLLGGKPADAMPAAAAVEMIHNFSLVHDDIMDNDEVRHGVPTTHSKFGVPLAILAGDVLFSKAYQVIASLAPQDMAAELMGRLAGGCVDICEGQQLDIAMSQSSRIPSQREYVRMISKKTAALFDVSCSMGAICAGAGRDDISNMSAFGKNLGITFQITDDLIGVMGDPGLTKKPVGNDLREGKKSLPILAAIDGAAGDDRDAILKCFGNPGATKEDLDAAVSVIRDLGIEDAVRLRSNRYAKRARTRLGAYSGAAKDELESLLDFVVKRSL</sequence>
<dbReference type="Gene3D" id="3.40.1160.10">
    <property type="entry name" value="Acetylglutamate kinase-like"/>
    <property type="match status" value="1"/>
</dbReference>
<evidence type="ECO:0000256" key="2">
    <source>
        <dbReference type="ARBA" id="ARBA00001946"/>
    </source>
</evidence>
<comment type="pathway">
    <text evidence="4">Isoprenoid biosynthesis; dimethylallyl diphosphate biosynthesis; dimethylallyl diphosphate from isopentenyl diphosphate: step 1/1.</text>
</comment>
<comment type="catalytic activity">
    <reaction evidence="15">
        <text>isopentenyl phosphate + ATP = isopentenyl diphosphate + ADP</text>
        <dbReference type="Rhea" id="RHEA:33963"/>
        <dbReference type="ChEBI" id="CHEBI:30616"/>
        <dbReference type="ChEBI" id="CHEBI:65078"/>
        <dbReference type="ChEBI" id="CHEBI:128769"/>
        <dbReference type="ChEBI" id="CHEBI:456216"/>
        <dbReference type="EC" id="2.7.4.26"/>
    </reaction>
</comment>
<evidence type="ECO:0000256" key="6">
    <source>
        <dbReference type="ARBA" id="ARBA00010540"/>
    </source>
</evidence>
<dbReference type="GO" id="GO:0008299">
    <property type="term" value="P:isoprenoid biosynthetic process"/>
    <property type="evidence" value="ECO:0007669"/>
    <property type="project" value="UniProtKB-KW"/>
</dbReference>
<evidence type="ECO:0000256" key="7">
    <source>
        <dbReference type="ARBA" id="ARBA00012057"/>
    </source>
</evidence>
<comment type="similarity">
    <text evidence="5">Belongs to the IPP isomerase type 1 family.</text>
</comment>
<dbReference type="SUPFAM" id="SSF55811">
    <property type="entry name" value="Nudix"/>
    <property type="match status" value="1"/>
</dbReference>
<dbReference type="InterPro" id="IPR024192">
    <property type="entry name" value="Fosfomycin_R_FomA-type"/>
</dbReference>
<dbReference type="CDD" id="cd02885">
    <property type="entry name" value="NUDIX_IPP_Isomerase"/>
    <property type="match status" value="1"/>
</dbReference>
<dbReference type="SFLD" id="SFLDS00005">
    <property type="entry name" value="Isoprenoid_Synthase_Type_I"/>
    <property type="match status" value="1"/>
</dbReference>
<comment type="function">
    <text evidence="3">Catalyzes the 1,3-allylic rearrangement of the homoallylic substrate isopentenyl (IPP) to its highly electrophilic allylic isomer, dimethylallyl diphosphate (DMAPP).</text>
</comment>
<evidence type="ECO:0000256" key="3">
    <source>
        <dbReference type="ARBA" id="ARBA00003951"/>
    </source>
</evidence>
<dbReference type="SUPFAM" id="SSF48576">
    <property type="entry name" value="Terpenoid synthases"/>
    <property type="match status" value="1"/>
</dbReference>
<dbReference type="EC" id="2.7.4.26" evidence="8"/>
<keyword evidence="18" id="KW-1185">Reference proteome</keyword>
<dbReference type="InterPro" id="IPR000092">
    <property type="entry name" value="Polyprenyl_synt"/>
</dbReference>
<dbReference type="NCBIfam" id="NF040647">
    <property type="entry name" value="IPPK_Arch"/>
    <property type="match status" value="1"/>
</dbReference>
<dbReference type="Pfam" id="PF00696">
    <property type="entry name" value="AA_kinase"/>
    <property type="match status" value="1"/>
</dbReference>
<evidence type="ECO:0000256" key="8">
    <source>
        <dbReference type="ARBA" id="ARBA00012908"/>
    </source>
</evidence>
<evidence type="ECO:0000256" key="4">
    <source>
        <dbReference type="ARBA" id="ARBA00004826"/>
    </source>
</evidence>
<dbReference type="PANTHER" id="PTHR43281">
    <property type="entry name" value="FARNESYL DIPHOSPHATE SYNTHASE"/>
    <property type="match status" value="1"/>
</dbReference>
<dbReference type="Gene3D" id="1.10.600.10">
    <property type="entry name" value="Farnesyl Diphosphate Synthase"/>
    <property type="match status" value="1"/>
</dbReference>
<dbReference type="EC" id="5.3.3.2" evidence="7"/>
<dbReference type="InterPro" id="IPR033749">
    <property type="entry name" value="Polyprenyl_synt_CS"/>
</dbReference>
<evidence type="ECO:0000313" key="18">
    <source>
        <dbReference type="Proteomes" id="UP001174909"/>
    </source>
</evidence>
<evidence type="ECO:0000313" key="17">
    <source>
        <dbReference type="EMBL" id="CAI8028895.1"/>
    </source>
</evidence>
<keyword evidence="13" id="KW-0414">Isoprene biosynthesis</keyword>
<dbReference type="GO" id="GO:0046872">
    <property type="term" value="F:metal ion binding"/>
    <property type="evidence" value="ECO:0007669"/>
    <property type="project" value="UniProtKB-KW"/>
</dbReference>
<evidence type="ECO:0000256" key="14">
    <source>
        <dbReference type="ARBA" id="ARBA00023235"/>
    </source>
</evidence>
<organism evidence="17 18">
    <name type="scientific">Geodia barretti</name>
    <name type="common">Barrett's horny sponge</name>
    <dbReference type="NCBI Taxonomy" id="519541"/>
    <lineage>
        <taxon>Eukaryota</taxon>
        <taxon>Metazoa</taxon>
        <taxon>Porifera</taxon>
        <taxon>Demospongiae</taxon>
        <taxon>Heteroscleromorpha</taxon>
        <taxon>Tetractinellida</taxon>
        <taxon>Astrophorina</taxon>
        <taxon>Geodiidae</taxon>
        <taxon>Geodia</taxon>
    </lineage>
</organism>
<evidence type="ECO:0000256" key="1">
    <source>
        <dbReference type="ARBA" id="ARBA00000374"/>
    </source>
</evidence>
<dbReference type="PROSITE" id="PS51462">
    <property type="entry name" value="NUDIX"/>
    <property type="match status" value="1"/>
</dbReference>
<dbReference type="GO" id="GO:0102043">
    <property type="term" value="F:isopentenyl phosphate kinase activity"/>
    <property type="evidence" value="ECO:0007669"/>
    <property type="project" value="UniProtKB-EC"/>
</dbReference>
<dbReference type="InterPro" id="IPR015797">
    <property type="entry name" value="NUDIX_hydrolase-like_dom_sf"/>
</dbReference>
<comment type="cofactor">
    <cofactor evidence="2">
        <name>Mg(2+)</name>
        <dbReference type="ChEBI" id="CHEBI:18420"/>
    </cofactor>
</comment>
<dbReference type="GO" id="GO:0004452">
    <property type="term" value="F:isopentenyl-diphosphate delta-isomerase activity"/>
    <property type="evidence" value="ECO:0007669"/>
    <property type="project" value="UniProtKB-EC"/>
</dbReference>
<dbReference type="GO" id="GO:0016301">
    <property type="term" value="F:kinase activity"/>
    <property type="evidence" value="ECO:0007669"/>
    <property type="project" value="InterPro"/>
</dbReference>
<keyword evidence="12" id="KW-0460">Magnesium</keyword>
<dbReference type="SFLD" id="SFLDG01017">
    <property type="entry name" value="Polyprenyl_Transferase_Like"/>
    <property type="match status" value="1"/>
</dbReference>
<keyword evidence="10" id="KW-0808">Transferase</keyword>
<keyword evidence="11" id="KW-0479">Metal-binding</keyword>
<dbReference type="Proteomes" id="UP001174909">
    <property type="component" value="Unassembled WGS sequence"/>
</dbReference>
<dbReference type="InterPro" id="IPR011876">
    <property type="entry name" value="IsopentenylPP_isomerase_typ1"/>
</dbReference>
<evidence type="ECO:0000256" key="15">
    <source>
        <dbReference type="ARBA" id="ARBA00049063"/>
    </source>
</evidence>
<evidence type="ECO:0000256" key="12">
    <source>
        <dbReference type="ARBA" id="ARBA00022842"/>
    </source>
</evidence>
<evidence type="ECO:0000256" key="10">
    <source>
        <dbReference type="ARBA" id="ARBA00022679"/>
    </source>
</evidence>
<evidence type="ECO:0000256" key="13">
    <source>
        <dbReference type="ARBA" id="ARBA00023229"/>
    </source>
</evidence>
<dbReference type="GO" id="GO:0004659">
    <property type="term" value="F:prenyltransferase activity"/>
    <property type="evidence" value="ECO:0007669"/>
    <property type="project" value="InterPro"/>
</dbReference>
<feature type="domain" description="Nudix hydrolase" evidence="16">
    <location>
        <begin position="252"/>
        <end position="386"/>
    </location>
</feature>
<evidence type="ECO:0000256" key="11">
    <source>
        <dbReference type="ARBA" id="ARBA00022723"/>
    </source>
</evidence>
<name>A0AA35SF07_GEOBA</name>
<accession>A0AA35SF07</accession>
<dbReference type="EMBL" id="CASHTH010002369">
    <property type="protein sequence ID" value="CAI8028895.1"/>
    <property type="molecule type" value="Genomic_DNA"/>
</dbReference>
<dbReference type="PROSITE" id="PS00444">
    <property type="entry name" value="POLYPRENYL_SYNTHASE_2"/>
    <property type="match status" value="1"/>
</dbReference>
<dbReference type="InterPro" id="IPR036393">
    <property type="entry name" value="AceGlu_kinase-like_sf"/>
</dbReference>
<dbReference type="SUPFAM" id="SSF53633">
    <property type="entry name" value="Carbamate kinase-like"/>
    <property type="match status" value="1"/>
</dbReference>
<dbReference type="PANTHER" id="PTHR43281:SF1">
    <property type="entry name" value="FARNESYL DIPHOSPHATE SYNTHASE"/>
    <property type="match status" value="1"/>
</dbReference>
<dbReference type="Pfam" id="PF00293">
    <property type="entry name" value="NUDIX"/>
    <property type="match status" value="1"/>
</dbReference>
<protein>
    <recommendedName>
        <fullName evidence="9">Isopentenyl phosphate kinase</fullName>
        <ecNumber evidence="8">2.7.4.26</ecNumber>
        <ecNumber evidence="7">5.3.3.2</ecNumber>
    </recommendedName>
</protein>
<dbReference type="InterPro" id="IPR008949">
    <property type="entry name" value="Isoprenoid_synthase_dom_sf"/>
</dbReference>